<dbReference type="PROSITE" id="PS51257">
    <property type="entry name" value="PROKAR_LIPOPROTEIN"/>
    <property type="match status" value="1"/>
</dbReference>
<comment type="pathway">
    <text evidence="1 5">Carotenoid biosynthesis.</text>
</comment>
<gene>
    <name evidence="7" type="primary">crtI_1</name>
    <name evidence="7" type="ORF">GCM10022392_13860</name>
</gene>
<organism evidence="7 8">
    <name type="scientific">Mucilaginibacter panaciglaebae</name>
    <dbReference type="NCBI Taxonomy" id="502331"/>
    <lineage>
        <taxon>Bacteria</taxon>
        <taxon>Pseudomonadati</taxon>
        <taxon>Bacteroidota</taxon>
        <taxon>Sphingobacteriia</taxon>
        <taxon>Sphingobacteriales</taxon>
        <taxon>Sphingobacteriaceae</taxon>
        <taxon>Mucilaginibacter</taxon>
    </lineage>
</organism>
<dbReference type="Proteomes" id="UP001500841">
    <property type="component" value="Unassembled WGS sequence"/>
</dbReference>
<dbReference type="PRINTS" id="PR00419">
    <property type="entry name" value="ADXRDTASE"/>
</dbReference>
<keyword evidence="8" id="KW-1185">Reference proteome</keyword>
<evidence type="ECO:0000256" key="3">
    <source>
        <dbReference type="ARBA" id="ARBA00022746"/>
    </source>
</evidence>
<evidence type="ECO:0000256" key="1">
    <source>
        <dbReference type="ARBA" id="ARBA00004829"/>
    </source>
</evidence>
<dbReference type="NCBIfam" id="TIGR02734">
    <property type="entry name" value="crtI_fam"/>
    <property type="match status" value="1"/>
</dbReference>
<evidence type="ECO:0000256" key="4">
    <source>
        <dbReference type="ARBA" id="ARBA00023002"/>
    </source>
</evidence>
<protein>
    <submittedName>
        <fullName evidence="7">Phytoene desaturase family protein</fullName>
    </submittedName>
</protein>
<keyword evidence="4 5" id="KW-0560">Oxidoreductase</keyword>
<comment type="caution">
    <text evidence="7">The sequence shown here is derived from an EMBL/GenBank/DDBJ whole genome shotgun (WGS) entry which is preliminary data.</text>
</comment>
<reference evidence="8" key="1">
    <citation type="journal article" date="2019" name="Int. J. Syst. Evol. Microbiol.">
        <title>The Global Catalogue of Microorganisms (GCM) 10K type strain sequencing project: providing services to taxonomists for standard genome sequencing and annotation.</title>
        <authorList>
            <consortium name="The Broad Institute Genomics Platform"/>
            <consortium name="The Broad Institute Genome Sequencing Center for Infectious Disease"/>
            <person name="Wu L."/>
            <person name="Ma J."/>
        </authorList>
    </citation>
    <scope>NUCLEOTIDE SEQUENCE [LARGE SCALE GENOMIC DNA]</scope>
    <source>
        <strain evidence="8">JCM 17085</strain>
    </source>
</reference>
<sequence length="493" mass="55907">MKSSKHIVVIGSGFAGLSAACVLAKEGYKVTVVEKNDQPGGRARVWRQDGFTFDMGPSWYWMPDVFESFFTLFGKKPSDYYELKRLNPAYRIYFGKDDVLNVPGERLELSKAFEALEPGSSARLDQFLKQAEYKYRVSMSDYVFRPSHSITEFIDFNLIRKSLKMQLLGSMRSHVNRYFKNPKLRQLLEFPVLFLGATPQNTPAMYSLMNYADLVLGTWYPMGGMHQIVKAMVSLAESLGVEIRTNTEVIKIEVNGNLVNKVQTGKGDIKADMVIAGADYAHADQQLLDKPYRNYTAKYWGKRTLSPSSLLFYIGLNKKVAGIQHHSLFFDADFEQHAKQIYTSPQWPEHPLFYVCCPSKTDNSVAPEGCENLFFLMPVAPGLEDTEAIRQKYFELLLSRFENITGQSIRNNIVVNRSYAVNDFKADYHSFKGNAYGLANTLRQTAFFKPAMRNKHVENLLYTGQLTVPGPGVPPAIISGQIAAYEAIKYFEK</sequence>
<dbReference type="PANTHER" id="PTHR43734">
    <property type="entry name" value="PHYTOENE DESATURASE"/>
    <property type="match status" value="1"/>
</dbReference>
<comment type="similarity">
    <text evidence="2 5">Belongs to the carotenoid/retinoid oxidoreductase family.</text>
</comment>
<evidence type="ECO:0000259" key="6">
    <source>
        <dbReference type="Pfam" id="PF01593"/>
    </source>
</evidence>
<evidence type="ECO:0000256" key="2">
    <source>
        <dbReference type="ARBA" id="ARBA00006046"/>
    </source>
</evidence>
<dbReference type="EMBL" id="BAABCV010000004">
    <property type="protein sequence ID" value="GAA4092739.1"/>
    <property type="molecule type" value="Genomic_DNA"/>
</dbReference>
<name>A0ABP7WP14_9SPHI</name>
<dbReference type="RefSeq" id="WP_345102192.1">
    <property type="nucleotide sequence ID" value="NZ_BAABCV010000004.1"/>
</dbReference>
<dbReference type="Pfam" id="PF01593">
    <property type="entry name" value="Amino_oxidase"/>
    <property type="match status" value="1"/>
</dbReference>
<keyword evidence="3 5" id="KW-0125">Carotenoid biosynthesis</keyword>
<accession>A0ABP7WP14</accession>
<evidence type="ECO:0000313" key="8">
    <source>
        <dbReference type="Proteomes" id="UP001500841"/>
    </source>
</evidence>
<dbReference type="PANTHER" id="PTHR43734:SF1">
    <property type="entry name" value="PHYTOENE DESATURASE"/>
    <property type="match status" value="1"/>
</dbReference>
<dbReference type="SUPFAM" id="SSF51905">
    <property type="entry name" value="FAD/NAD(P)-binding domain"/>
    <property type="match status" value="1"/>
</dbReference>
<dbReference type="InterPro" id="IPR014105">
    <property type="entry name" value="Carotenoid/retinoid_OxRdtase"/>
</dbReference>
<dbReference type="Gene3D" id="3.50.50.60">
    <property type="entry name" value="FAD/NAD(P)-binding domain"/>
    <property type="match status" value="2"/>
</dbReference>
<dbReference type="InterPro" id="IPR036188">
    <property type="entry name" value="FAD/NAD-bd_sf"/>
</dbReference>
<evidence type="ECO:0000256" key="5">
    <source>
        <dbReference type="RuleBase" id="RU362075"/>
    </source>
</evidence>
<dbReference type="InterPro" id="IPR002937">
    <property type="entry name" value="Amino_oxidase"/>
</dbReference>
<proteinExistence type="inferred from homology"/>
<feature type="domain" description="Amine oxidase" evidence="6">
    <location>
        <begin position="14"/>
        <end position="487"/>
    </location>
</feature>
<evidence type="ECO:0000313" key="7">
    <source>
        <dbReference type="EMBL" id="GAA4092739.1"/>
    </source>
</evidence>